<dbReference type="EMBL" id="JABAFA010000001">
    <property type="protein sequence ID" value="NMD97975.1"/>
    <property type="molecule type" value="Genomic_DNA"/>
</dbReference>
<dbReference type="Pfam" id="PF02581">
    <property type="entry name" value="TMP-TENI"/>
    <property type="match status" value="1"/>
</dbReference>
<dbReference type="Proteomes" id="UP000543804">
    <property type="component" value="Unassembled WGS sequence"/>
</dbReference>
<evidence type="ECO:0000313" key="5">
    <source>
        <dbReference type="Proteomes" id="UP000543804"/>
    </source>
</evidence>
<feature type="domain" description="Thiamine phosphate synthase/TenI" evidence="3">
    <location>
        <begin position="65"/>
        <end position="232"/>
    </location>
</feature>
<evidence type="ECO:0000256" key="2">
    <source>
        <dbReference type="ARBA" id="ARBA00022977"/>
    </source>
</evidence>
<comment type="caution">
    <text evidence="4">The sequence shown here is derived from an EMBL/GenBank/DDBJ whole genome shotgun (WGS) entry which is preliminary data.</text>
</comment>
<dbReference type="GO" id="GO:0004789">
    <property type="term" value="F:thiamine-phosphate diphosphorylase activity"/>
    <property type="evidence" value="ECO:0007669"/>
    <property type="project" value="TreeGrafter"/>
</dbReference>
<dbReference type="CDD" id="cd00564">
    <property type="entry name" value="TMP_TenI"/>
    <property type="match status" value="1"/>
</dbReference>
<accession>A0A848B7M7</accession>
<sequence length="246" mass="26074">MSELRQVFPASREAEFSRVLCVTNRHLVADGASLPEAAAGSAGGRELADGAAEDVAHTAGAEDWTPFLRRLELVVRARPRAVILREKDLPPVAYERLAQEVLALCRAAGVPCLLHTHAALALRLAAAGLHLPLALLRELPLAQRQRFALLGASCHSVEDVRAAERLGCSYVTLGHIYATACKPGLPPRGRDLLRRACAAARIPVYAIGGITPARLAEVCADGAAGACVMSGLMRGSDWIPGIEKIC</sequence>
<dbReference type="GO" id="GO:0009228">
    <property type="term" value="P:thiamine biosynthetic process"/>
    <property type="evidence" value="ECO:0007669"/>
    <property type="project" value="UniProtKB-KW"/>
</dbReference>
<dbReference type="InterPro" id="IPR036206">
    <property type="entry name" value="ThiamineP_synth_sf"/>
</dbReference>
<evidence type="ECO:0000256" key="1">
    <source>
        <dbReference type="ARBA" id="ARBA00004948"/>
    </source>
</evidence>
<dbReference type="RefSeq" id="WP_170076871.1">
    <property type="nucleotide sequence ID" value="NZ_JABAFA010000001.1"/>
</dbReference>
<proteinExistence type="predicted"/>
<protein>
    <submittedName>
        <fullName evidence="4">Thiamine phosphate synthase</fullName>
    </submittedName>
</protein>
<evidence type="ECO:0000313" key="4">
    <source>
        <dbReference type="EMBL" id="NMD97975.1"/>
    </source>
</evidence>
<gene>
    <name evidence="4" type="ORF">HF878_00545</name>
</gene>
<reference evidence="4 5" key="1">
    <citation type="submission" date="2020-04" db="EMBL/GenBank/DDBJ databases">
        <authorList>
            <person name="Hitch T.C.A."/>
            <person name="Wylensek D."/>
            <person name="Clavel T."/>
        </authorList>
    </citation>
    <scope>NUCLEOTIDE SEQUENCE [LARGE SCALE GENOMIC DNA]</scope>
    <source>
        <strain evidence="4 5">PG-130-P53-12</strain>
    </source>
</reference>
<keyword evidence="2" id="KW-0784">Thiamine biosynthesis</keyword>
<comment type="pathway">
    <text evidence="1">Cofactor biosynthesis; thiamine diphosphate biosynthesis.</text>
</comment>
<dbReference type="InterPro" id="IPR022998">
    <property type="entry name" value="ThiamineP_synth_TenI"/>
</dbReference>
<dbReference type="Gene3D" id="3.20.20.70">
    <property type="entry name" value="Aldolase class I"/>
    <property type="match status" value="1"/>
</dbReference>
<dbReference type="PANTHER" id="PTHR20857">
    <property type="entry name" value="THIAMINE-PHOSPHATE PYROPHOSPHORYLASE"/>
    <property type="match status" value="1"/>
</dbReference>
<dbReference type="PANTHER" id="PTHR20857:SF15">
    <property type="entry name" value="THIAMINE-PHOSPHATE SYNTHASE"/>
    <property type="match status" value="1"/>
</dbReference>
<dbReference type="SUPFAM" id="SSF51391">
    <property type="entry name" value="Thiamin phosphate synthase"/>
    <property type="match status" value="1"/>
</dbReference>
<organism evidence="4 5">
    <name type="scientific">Selenomonas bovis</name>
    <dbReference type="NCBI Taxonomy" id="416586"/>
    <lineage>
        <taxon>Bacteria</taxon>
        <taxon>Bacillati</taxon>
        <taxon>Bacillota</taxon>
        <taxon>Negativicutes</taxon>
        <taxon>Selenomonadales</taxon>
        <taxon>Selenomonadaceae</taxon>
        <taxon>Selenomonas</taxon>
    </lineage>
</organism>
<name>A0A848B7M7_9FIRM</name>
<dbReference type="GO" id="GO:0005737">
    <property type="term" value="C:cytoplasm"/>
    <property type="evidence" value="ECO:0007669"/>
    <property type="project" value="TreeGrafter"/>
</dbReference>
<dbReference type="InterPro" id="IPR013785">
    <property type="entry name" value="Aldolase_TIM"/>
</dbReference>
<keyword evidence="5" id="KW-1185">Reference proteome</keyword>
<dbReference type="AlphaFoldDB" id="A0A848B7M7"/>
<evidence type="ECO:0000259" key="3">
    <source>
        <dbReference type="Pfam" id="PF02581"/>
    </source>
</evidence>